<feature type="region of interest" description="Disordered" evidence="1">
    <location>
        <begin position="1"/>
        <end position="35"/>
    </location>
</feature>
<feature type="compositionally biased region" description="Low complexity" evidence="1">
    <location>
        <begin position="66"/>
        <end position="77"/>
    </location>
</feature>
<dbReference type="EMBL" id="LR862146">
    <property type="protein sequence ID" value="CAD1827453.1"/>
    <property type="molecule type" value="Genomic_DNA"/>
</dbReference>
<protein>
    <submittedName>
        <fullName evidence="2">Uncharacterized protein</fullName>
    </submittedName>
</protein>
<feature type="compositionally biased region" description="Basic and acidic residues" evidence="1">
    <location>
        <begin position="80"/>
        <end position="90"/>
    </location>
</feature>
<name>A0A6V7P9H3_ANACO</name>
<proteinExistence type="predicted"/>
<sequence length="227" mass="24556">MPITRSQSAGADNAAQFEVAETSATSGSGEADTALRQEARMKRLEDLLLQQATARETQIPTPPAPVEVVAPRVSSPALDASRRHQRDTSGRGHRGTTGASICSGGGFPRDGVRTRGNDGSSIRRAVATFRLKQVFVGSFSPGGPMRRRKILETDLSIVTRNRRPLITGSRIGGRSGSRVVWVEPSGVRRGRPIASDDEQSERDKRWGVSIPKQLSFFLCLSAYSIDI</sequence>
<feature type="compositionally biased region" description="Polar residues" evidence="1">
    <location>
        <begin position="50"/>
        <end position="59"/>
    </location>
</feature>
<evidence type="ECO:0000256" key="1">
    <source>
        <dbReference type="SAM" id="MobiDB-lite"/>
    </source>
</evidence>
<accession>A0A6V7P9H3</accession>
<feature type="compositionally biased region" description="Polar residues" evidence="1">
    <location>
        <begin position="1"/>
        <end position="10"/>
    </location>
</feature>
<dbReference type="AlphaFoldDB" id="A0A6V7P9H3"/>
<reference evidence="2" key="1">
    <citation type="submission" date="2020-07" db="EMBL/GenBank/DDBJ databases">
        <authorList>
            <person name="Lin J."/>
        </authorList>
    </citation>
    <scope>NUCLEOTIDE SEQUENCE</scope>
</reference>
<feature type="region of interest" description="Disordered" evidence="1">
    <location>
        <begin position="47"/>
        <end position="119"/>
    </location>
</feature>
<organism evidence="2">
    <name type="scientific">Ananas comosus var. bracteatus</name>
    <name type="common">red pineapple</name>
    <dbReference type="NCBI Taxonomy" id="296719"/>
    <lineage>
        <taxon>Eukaryota</taxon>
        <taxon>Viridiplantae</taxon>
        <taxon>Streptophyta</taxon>
        <taxon>Embryophyta</taxon>
        <taxon>Tracheophyta</taxon>
        <taxon>Spermatophyta</taxon>
        <taxon>Magnoliopsida</taxon>
        <taxon>Liliopsida</taxon>
        <taxon>Poales</taxon>
        <taxon>Bromeliaceae</taxon>
        <taxon>Bromelioideae</taxon>
        <taxon>Ananas</taxon>
    </lineage>
</organism>
<evidence type="ECO:0000313" key="2">
    <source>
        <dbReference type="EMBL" id="CAD1827453.1"/>
    </source>
</evidence>
<gene>
    <name evidence="2" type="ORF">CB5_LOCUS10664</name>
</gene>